<organism evidence="1 2">
    <name type="scientific">Candidatus Komeilibacteria bacterium RIFCSPLOWO2_01_FULL_52_15</name>
    <dbReference type="NCBI Taxonomy" id="1798551"/>
    <lineage>
        <taxon>Bacteria</taxon>
        <taxon>Candidatus Komeiliibacteriota</taxon>
    </lineage>
</organism>
<name>A0A1G2BPE4_9BACT</name>
<comment type="caution">
    <text evidence="1">The sequence shown here is derived from an EMBL/GenBank/DDBJ whole genome shotgun (WGS) entry which is preliminary data.</text>
</comment>
<accession>A0A1G2BPE4</accession>
<sequence length="75" mass="8363">MRNNIISIAYFGSVRILRSKRSGAVFGHTNTGFLEAKRSCGFPANEKMPGAGRIRRIETTAAFRLNFIQKKALFA</sequence>
<dbReference type="Proteomes" id="UP000178248">
    <property type="component" value="Unassembled WGS sequence"/>
</dbReference>
<evidence type="ECO:0000313" key="2">
    <source>
        <dbReference type="Proteomes" id="UP000178248"/>
    </source>
</evidence>
<proteinExistence type="predicted"/>
<dbReference type="EMBL" id="MHKM01000046">
    <property type="protein sequence ID" value="OGY90489.1"/>
    <property type="molecule type" value="Genomic_DNA"/>
</dbReference>
<protein>
    <submittedName>
        <fullName evidence="1">Uncharacterized protein</fullName>
    </submittedName>
</protein>
<reference evidence="1 2" key="1">
    <citation type="journal article" date="2016" name="Nat. Commun.">
        <title>Thousands of microbial genomes shed light on interconnected biogeochemical processes in an aquifer system.</title>
        <authorList>
            <person name="Anantharaman K."/>
            <person name="Brown C.T."/>
            <person name="Hug L.A."/>
            <person name="Sharon I."/>
            <person name="Castelle C.J."/>
            <person name="Probst A.J."/>
            <person name="Thomas B.C."/>
            <person name="Singh A."/>
            <person name="Wilkins M.J."/>
            <person name="Karaoz U."/>
            <person name="Brodie E.L."/>
            <person name="Williams K.H."/>
            <person name="Hubbard S.S."/>
            <person name="Banfield J.F."/>
        </authorList>
    </citation>
    <scope>NUCLEOTIDE SEQUENCE [LARGE SCALE GENOMIC DNA]</scope>
</reference>
<dbReference type="AlphaFoldDB" id="A0A1G2BPE4"/>
<evidence type="ECO:0000313" key="1">
    <source>
        <dbReference type="EMBL" id="OGY90489.1"/>
    </source>
</evidence>
<gene>
    <name evidence="1" type="ORF">A3B30_01690</name>
</gene>